<dbReference type="EMBL" id="JBHTAR010000011">
    <property type="protein sequence ID" value="MFC7198933.1"/>
    <property type="molecule type" value="Genomic_DNA"/>
</dbReference>
<organism evidence="2 3">
    <name type="scientific">Halospeciosus flavus</name>
    <dbReference type="NCBI Taxonomy" id="3032283"/>
    <lineage>
        <taxon>Archaea</taxon>
        <taxon>Methanobacteriati</taxon>
        <taxon>Methanobacteriota</taxon>
        <taxon>Stenosarchaea group</taxon>
        <taxon>Halobacteria</taxon>
        <taxon>Halobacteriales</taxon>
        <taxon>Halobacteriaceae</taxon>
        <taxon>Halospeciosus</taxon>
    </lineage>
</organism>
<name>A0ABD5Z169_9EURY</name>
<protein>
    <recommendedName>
        <fullName evidence="1">DUF8149 domain-containing protein</fullName>
    </recommendedName>
</protein>
<dbReference type="InterPro" id="IPR058462">
    <property type="entry name" value="DUF8149"/>
</dbReference>
<dbReference type="Proteomes" id="UP001596447">
    <property type="component" value="Unassembled WGS sequence"/>
</dbReference>
<gene>
    <name evidence="2" type="ORF">ACFQJ9_05795</name>
</gene>
<evidence type="ECO:0000313" key="2">
    <source>
        <dbReference type="EMBL" id="MFC7198933.1"/>
    </source>
</evidence>
<proteinExistence type="predicted"/>
<evidence type="ECO:0000313" key="3">
    <source>
        <dbReference type="Proteomes" id="UP001596447"/>
    </source>
</evidence>
<dbReference type="Pfam" id="PF26476">
    <property type="entry name" value="DUF8149"/>
    <property type="match status" value="1"/>
</dbReference>
<sequence length="70" mass="7673">MTDESDDEPTVPIHCEACETTSRVPLSTVADTIESHNERLHDGEERAQVDPDVADQLADLIAKDIGLLDE</sequence>
<feature type="domain" description="DUF8149" evidence="1">
    <location>
        <begin position="4"/>
        <end position="70"/>
    </location>
</feature>
<dbReference type="AlphaFoldDB" id="A0ABD5Z169"/>
<reference evidence="2 3" key="1">
    <citation type="journal article" date="2019" name="Int. J. Syst. Evol. Microbiol.">
        <title>The Global Catalogue of Microorganisms (GCM) 10K type strain sequencing project: providing services to taxonomists for standard genome sequencing and annotation.</title>
        <authorList>
            <consortium name="The Broad Institute Genomics Platform"/>
            <consortium name="The Broad Institute Genome Sequencing Center for Infectious Disease"/>
            <person name="Wu L."/>
            <person name="Ma J."/>
        </authorList>
    </citation>
    <scope>NUCLEOTIDE SEQUENCE [LARGE SCALE GENOMIC DNA]</scope>
    <source>
        <strain evidence="2 3">XZGYJ-43</strain>
    </source>
</reference>
<evidence type="ECO:0000259" key="1">
    <source>
        <dbReference type="Pfam" id="PF26476"/>
    </source>
</evidence>
<comment type="caution">
    <text evidence="2">The sequence shown here is derived from an EMBL/GenBank/DDBJ whole genome shotgun (WGS) entry which is preliminary data.</text>
</comment>
<dbReference type="RefSeq" id="WP_279528886.1">
    <property type="nucleotide sequence ID" value="NZ_CP122312.1"/>
</dbReference>
<keyword evidence="3" id="KW-1185">Reference proteome</keyword>
<accession>A0ABD5Z169</accession>